<organism evidence="1 2">
    <name type="scientific">Dorcoceras hygrometricum</name>
    <dbReference type="NCBI Taxonomy" id="472368"/>
    <lineage>
        <taxon>Eukaryota</taxon>
        <taxon>Viridiplantae</taxon>
        <taxon>Streptophyta</taxon>
        <taxon>Embryophyta</taxon>
        <taxon>Tracheophyta</taxon>
        <taxon>Spermatophyta</taxon>
        <taxon>Magnoliopsida</taxon>
        <taxon>eudicotyledons</taxon>
        <taxon>Gunneridae</taxon>
        <taxon>Pentapetalae</taxon>
        <taxon>asterids</taxon>
        <taxon>lamiids</taxon>
        <taxon>Lamiales</taxon>
        <taxon>Gesneriaceae</taxon>
        <taxon>Didymocarpoideae</taxon>
        <taxon>Trichosporeae</taxon>
        <taxon>Loxocarpinae</taxon>
        <taxon>Dorcoceras</taxon>
    </lineage>
</organism>
<dbReference type="AlphaFoldDB" id="A0A2Z7BBF0"/>
<name>A0A2Z7BBF0_9LAMI</name>
<reference evidence="1 2" key="1">
    <citation type="journal article" date="2015" name="Proc. Natl. Acad. Sci. U.S.A.">
        <title>The resurrection genome of Boea hygrometrica: A blueprint for survival of dehydration.</title>
        <authorList>
            <person name="Xiao L."/>
            <person name="Yang G."/>
            <person name="Zhang L."/>
            <person name="Yang X."/>
            <person name="Zhao S."/>
            <person name="Ji Z."/>
            <person name="Zhou Q."/>
            <person name="Hu M."/>
            <person name="Wang Y."/>
            <person name="Chen M."/>
            <person name="Xu Y."/>
            <person name="Jin H."/>
            <person name="Xiao X."/>
            <person name="Hu G."/>
            <person name="Bao F."/>
            <person name="Hu Y."/>
            <person name="Wan P."/>
            <person name="Li L."/>
            <person name="Deng X."/>
            <person name="Kuang T."/>
            <person name="Xiang C."/>
            <person name="Zhu J.K."/>
            <person name="Oliver M.J."/>
            <person name="He Y."/>
        </authorList>
    </citation>
    <scope>NUCLEOTIDE SEQUENCE [LARGE SCALE GENOMIC DNA]</scope>
    <source>
        <strain evidence="2">cv. XS01</strain>
    </source>
</reference>
<accession>A0A2Z7BBF0</accession>
<keyword evidence="2" id="KW-1185">Reference proteome</keyword>
<dbReference type="Proteomes" id="UP000250235">
    <property type="component" value="Unassembled WGS sequence"/>
</dbReference>
<protein>
    <submittedName>
        <fullName evidence="1">Pentatricopeptide repeat 5</fullName>
    </submittedName>
</protein>
<evidence type="ECO:0000313" key="2">
    <source>
        <dbReference type="Proteomes" id="UP000250235"/>
    </source>
</evidence>
<sequence length="376" mass="42264">MQTTEFQESRAKTRFCWIHHRPAAGSVNQLTRQPADAMVSMPGKQSQGYAVPLSILLEKLVKADLGKSVVIHPLKVLNNKSVITYMKKYQAATKASEKNIAAGSSAIPTKSWSETISDDDQHSLVMLAVARTGGAAAKSKIILAPSDSESTVSLTLPEIKKKQRTKRPKLINWATHFLPKIDLAAKGKEVMEEFARPNPVEEHCLLVIQSAWEVMSSKMSSFDEWARFRTKVRLNSIKSMTLIEMEVVGAMLYEKQLQEAVVKNRAEFDKAAPYANYDNMCIWFSEKELKEIIKQHRQAFYRKMEVVVASANTSKSALETTLVRNLYESHQHFASEMTLVKLQLAEMVNHLKELTDAKKGEGETSKRDDCCEDLGV</sequence>
<proteinExistence type="predicted"/>
<gene>
    <name evidence="1" type="ORF">F511_22401</name>
</gene>
<evidence type="ECO:0000313" key="1">
    <source>
        <dbReference type="EMBL" id="KZV29236.1"/>
    </source>
</evidence>
<dbReference type="EMBL" id="KV009425">
    <property type="protein sequence ID" value="KZV29236.1"/>
    <property type="molecule type" value="Genomic_DNA"/>
</dbReference>